<dbReference type="Pfam" id="PF10978">
    <property type="entry name" value="DUF2785"/>
    <property type="match status" value="1"/>
</dbReference>
<dbReference type="RefSeq" id="WP_109348972.1">
    <property type="nucleotide sequence ID" value="NZ_BJUE01000003.1"/>
</dbReference>
<reference evidence="1 3" key="1">
    <citation type="submission" date="2018-06" db="EMBL/GenBank/DDBJ databases">
        <authorList>
            <consortium name="Pathogen Informatics"/>
            <person name="Doyle S."/>
        </authorList>
    </citation>
    <scope>NUCLEOTIDE SEQUENCE [LARGE SCALE GENOMIC DNA]</scope>
    <source>
        <strain evidence="1 3">NCTC10597</strain>
    </source>
</reference>
<dbReference type="OrthoDB" id="7619731at2"/>
<keyword evidence="4" id="KW-1185">Reference proteome</keyword>
<comment type="caution">
    <text evidence="1">The sequence shown here is derived from an EMBL/GenBank/DDBJ whole genome shotgun (WGS) entry which is preliminary data.</text>
</comment>
<gene>
    <name evidence="2" type="ORF">DFR61_10694</name>
    <name evidence="1" type="ORF">NCTC10597_01608</name>
</gene>
<evidence type="ECO:0000313" key="4">
    <source>
        <dbReference type="Proteomes" id="UP000294641"/>
    </source>
</evidence>
<dbReference type="EMBL" id="UGNP01000001">
    <property type="protein sequence ID" value="STX09901.1"/>
    <property type="molecule type" value="Genomic_DNA"/>
</dbReference>
<dbReference type="Proteomes" id="UP000254330">
    <property type="component" value="Unassembled WGS sequence"/>
</dbReference>
<sequence>MDFLEQSTQLLEGGVTAQREFFQQAQTDFLHTMVQEIENENPQVRDEINYRLLVDLVQYRVLSELQSEVIINELLNRNLLLKSIGYQNDSSVFTRALSADWYRLLLTDDQISGELGQKILKDAIKLMNDEQDLRAYTAQGLAYSVGNSALLIYVLLDAQDNSNEYAAAVLTAIQSNFWKSNVFTDDEEERLIALIQLLLNKGCAEEIVIEWIEQIFDRLELISQVEGFSPKLLKSRTQILNFMKSLYFDLKFKNKNPKLQSIISIFIQKWNRL</sequence>
<dbReference type="InterPro" id="IPR021247">
    <property type="entry name" value="DUF2785"/>
</dbReference>
<evidence type="ECO:0000313" key="2">
    <source>
        <dbReference type="EMBL" id="TDR41396.1"/>
    </source>
</evidence>
<dbReference type="AlphaFoldDB" id="A0A8B4QB09"/>
<proteinExistence type="predicted"/>
<protein>
    <submittedName>
        <fullName evidence="1">Protein of uncharacterized function (DUF2785)</fullName>
    </submittedName>
    <submittedName>
        <fullName evidence="2">Uncharacterized protein DUF2785</fullName>
    </submittedName>
</protein>
<dbReference type="Proteomes" id="UP000294641">
    <property type="component" value="Unassembled WGS sequence"/>
</dbReference>
<evidence type="ECO:0000313" key="1">
    <source>
        <dbReference type="EMBL" id="STX09901.1"/>
    </source>
</evidence>
<evidence type="ECO:0000313" key="3">
    <source>
        <dbReference type="Proteomes" id="UP000254330"/>
    </source>
</evidence>
<dbReference type="EMBL" id="SNZG01000006">
    <property type="protein sequence ID" value="TDR41396.1"/>
    <property type="molecule type" value="Genomic_DNA"/>
</dbReference>
<name>A0A8B4QB09_9BACL</name>
<accession>A0A8B4QB09</accession>
<organism evidence="1 3">
    <name type="scientific">Kurthia zopfii</name>
    <dbReference type="NCBI Taxonomy" id="1650"/>
    <lineage>
        <taxon>Bacteria</taxon>
        <taxon>Bacillati</taxon>
        <taxon>Bacillota</taxon>
        <taxon>Bacilli</taxon>
        <taxon>Bacillales</taxon>
        <taxon>Caryophanaceae</taxon>
        <taxon>Kurthia</taxon>
    </lineage>
</organism>
<reference evidence="2 4" key="2">
    <citation type="submission" date="2019-03" db="EMBL/GenBank/DDBJ databases">
        <title>Genomic Encyclopedia of Type Strains, Phase IV (KMG-IV): sequencing the most valuable type-strain genomes for metagenomic binning, comparative biology and taxonomic classification.</title>
        <authorList>
            <person name="Goeker M."/>
        </authorList>
    </citation>
    <scope>NUCLEOTIDE SEQUENCE [LARGE SCALE GENOMIC DNA]</scope>
    <source>
        <strain evidence="2 4">DSM 20580</strain>
    </source>
</reference>